<evidence type="ECO:0000313" key="5">
    <source>
        <dbReference type="EMBL" id="KAK8835365.1"/>
    </source>
</evidence>
<evidence type="ECO:0000256" key="2">
    <source>
        <dbReference type="ARBA" id="ARBA00022741"/>
    </source>
</evidence>
<dbReference type="PROSITE" id="PS51221">
    <property type="entry name" value="TTL"/>
    <property type="match status" value="1"/>
</dbReference>
<evidence type="ECO:0000256" key="1">
    <source>
        <dbReference type="ARBA" id="ARBA00022598"/>
    </source>
</evidence>
<dbReference type="Pfam" id="PF03133">
    <property type="entry name" value="TTL"/>
    <property type="match status" value="2"/>
</dbReference>
<feature type="compositionally biased region" description="Basic residues" evidence="4">
    <location>
        <begin position="317"/>
        <end position="342"/>
    </location>
</feature>
<name>A0ABR2KCX1_9EUKA</name>
<sequence length="556" mass="62346">MITPGIEIDASRAKYSTCHRAIRKAGLVEVPKENNPPLVWVDGILSISEAENLLPYQRVNKIPCLDFLCYKSTLFEELNAMRKEFPSYFEFYPHTYLLPDSFPEFQREHSFICSRTATAPVWVIKPKNGCCGKGIHFIQSIQDAEAINYPCVAQLLVNPLTIDGMKFDFRFFLLIASLEPFSAFIYEEGIARFCTEKYIPPSKSNLDHPYAQLTNTAINKHSGQSPEAFTQPASTVLQKIIAQKPTASNLWDEIKTVSLLTLAGIFPSIVATLPMNGGAAIRAKLIDSTNCPQITVPSAPPGWLNPQKNFPFLGAQRHSKKSYRKKKNTKISKIAKKAKGKKHLEEMKTTEHNLFEPMDPEEMNQSTEKEEPSESSNSSSHSSTPLKSNHPPNPEDRVLNDAQHYSHIIGIDVIIDSKGHPKVLELNDRPSLMVTAKFEQELKECMLAESYTHISLDGGFFGNNDKSRWQQIYPLSPKSELAAPVHAMLLHNSSLKYTGRVGVNSPGIQRMMVAGIKPEVHSIKRNKFIVQPSSNMQPSTINLNLPPMREENDDAM</sequence>
<dbReference type="SUPFAM" id="SSF56059">
    <property type="entry name" value="Glutathione synthetase ATP-binding domain-like"/>
    <property type="match status" value="1"/>
</dbReference>
<dbReference type="EMBL" id="JAPFFF010000173">
    <property type="protein sequence ID" value="KAK8835365.1"/>
    <property type="molecule type" value="Genomic_DNA"/>
</dbReference>
<organism evidence="6 7">
    <name type="scientific">Tritrichomonas musculus</name>
    <dbReference type="NCBI Taxonomy" id="1915356"/>
    <lineage>
        <taxon>Eukaryota</taxon>
        <taxon>Metamonada</taxon>
        <taxon>Parabasalia</taxon>
        <taxon>Tritrichomonadida</taxon>
        <taxon>Tritrichomonadidae</taxon>
        <taxon>Tritrichomonas</taxon>
    </lineage>
</organism>
<reference evidence="6 7" key="1">
    <citation type="submission" date="2024-04" db="EMBL/GenBank/DDBJ databases">
        <title>Tritrichomonas musculus Genome.</title>
        <authorList>
            <person name="Alves-Ferreira E."/>
            <person name="Grigg M."/>
            <person name="Lorenzi H."/>
            <person name="Galac M."/>
        </authorList>
    </citation>
    <scope>NUCLEOTIDE SEQUENCE [LARGE SCALE GENOMIC DNA]</scope>
    <source>
        <strain evidence="6 7">EAF2021</strain>
    </source>
</reference>
<gene>
    <name evidence="5" type="ORF">M9Y10_012891</name>
    <name evidence="6" type="ORF">M9Y10_033660</name>
</gene>
<keyword evidence="7" id="KW-1185">Reference proteome</keyword>
<dbReference type="Gene3D" id="3.30.470.20">
    <property type="entry name" value="ATP-grasp fold, B domain"/>
    <property type="match status" value="2"/>
</dbReference>
<feature type="region of interest" description="Disordered" evidence="4">
    <location>
        <begin position="309"/>
        <end position="398"/>
    </location>
</feature>
<keyword evidence="2" id="KW-0547">Nucleotide-binding</keyword>
<evidence type="ECO:0000256" key="4">
    <source>
        <dbReference type="SAM" id="MobiDB-lite"/>
    </source>
</evidence>
<evidence type="ECO:0000256" key="3">
    <source>
        <dbReference type="ARBA" id="ARBA00022840"/>
    </source>
</evidence>
<dbReference type="PANTHER" id="PTHR12241">
    <property type="entry name" value="TUBULIN POLYGLUTAMYLASE"/>
    <property type="match status" value="1"/>
</dbReference>
<dbReference type="PANTHER" id="PTHR12241:SF154">
    <property type="entry name" value="TUBULIN POLYGLUTAMYLASE TTLL11"/>
    <property type="match status" value="1"/>
</dbReference>
<proteinExistence type="predicted"/>
<evidence type="ECO:0000313" key="6">
    <source>
        <dbReference type="EMBL" id="KAK8888919.1"/>
    </source>
</evidence>
<dbReference type="EMBL" id="JAPFFF010000005">
    <property type="protein sequence ID" value="KAK8888919.1"/>
    <property type="molecule type" value="Genomic_DNA"/>
</dbReference>
<dbReference type="InterPro" id="IPR004344">
    <property type="entry name" value="TTL/TTLL_fam"/>
</dbReference>
<protein>
    <submittedName>
        <fullName evidence="6">Positive regulation of cilium movement</fullName>
    </submittedName>
</protein>
<keyword evidence="1" id="KW-0436">Ligase</keyword>
<dbReference type="Proteomes" id="UP001470230">
    <property type="component" value="Unassembled WGS sequence"/>
</dbReference>
<evidence type="ECO:0000313" key="7">
    <source>
        <dbReference type="Proteomes" id="UP001470230"/>
    </source>
</evidence>
<feature type="compositionally biased region" description="Low complexity" evidence="4">
    <location>
        <begin position="374"/>
        <end position="390"/>
    </location>
</feature>
<keyword evidence="3" id="KW-0067">ATP-binding</keyword>
<feature type="compositionally biased region" description="Basic and acidic residues" evidence="4">
    <location>
        <begin position="343"/>
        <end position="354"/>
    </location>
</feature>
<feature type="region of interest" description="Disordered" evidence="4">
    <location>
        <begin position="537"/>
        <end position="556"/>
    </location>
</feature>
<comment type="caution">
    <text evidence="6">The sequence shown here is derived from an EMBL/GenBank/DDBJ whole genome shotgun (WGS) entry which is preliminary data.</text>
</comment>
<accession>A0ABR2KCX1</accession>